<keyword evidence="3" id="KW-1185">Reference proteome</keyword>
<evidence type="ECO:0000313" key="3">
    <source>
        <dbReference type="Proteomes" id="UP001597216"/>
    </source>
</evidence>
<feature type="transmembrane region" description="Helical" evidence="1">
    <location>
        <begin position="37"/>
        <end position="58"/>
    </location>
</feature>
<evidence type="ECO:0000256" key="1">
    <source>
        <dbReference type="SAM" id="Phobius"/>
    </source>
</evidence>
<dbReference type="Proteomes" id="UP001597216">
    <property type="component" value="Unassembled WGS sequence"/>
</dbReference>
<comment type="caution">
    <text evidence="2">The sequence shown here is derived from an EMBL/GenBank/DDBJ whole genome shotgun (WGS) entry which is preliminary data.</text>
</comment>
<keyword evidence="1" id="KW-0812">Transmembrane</keyword>
<sequence length="67" mass="7153">MDLVPTLWAALSLTAAGVFCGWRGARPPNPIRGPRLIPWRALMVVCATGALVFTVHLVNLLGVTTGR</sequence>
<feature type="transmembrane region" description="Helical" evidence="1">
    <location>
        <begin position="6"/>
        <end position="25"/>
    </location>
</feature>
<dbReference type="RefSeq" id="WP_374345741.1">
    <property type="nucleotide sequence ID" value="NZ_JBHTLQ010000031.1"/>
</dbReference>
<evidence type="ECO:0000313" key="2">
    <source>
        <dbReference type="EMBL" id="MFD1191649.1"/>
    </source>
</evidence>
<dbReference type="EMBL" id="JBHTLQ010000031">
    <property type="protein sequence ID" value="MFD1191649.1"/>
    <property type="molecule type" value="Genomic_DNA"/>
</dbReference>
<keyword evidence="1" id="KW-0472">Membrane</keyword>
<organism evidence="2 3">
    <name type="scientific">Phenylobacterium conjunctum</name>
    <dbReference type="NCBI Taxonomy" id="1298959"/>
    <lineage>
        <taxon>Bacteria</taxon>
        <taxon>Pseudomonadati</taxon>
        <taxon>Pseudomonadota</taxon>
        <taxon>Alphaproteobacteria</taxon>
        <taxon>Caulobacterales</taxon>
        <taxon>Caulobacteraceae</taxon>
        <taxon>Phenylobacterium</taxon>
    </lineage>
</organism>
<name>A0ABW3T3A8_9CAUL</name>
<gene>
    <name evidence="2" type="ORF">ACFQ27_13755</name>
</gene>
<reference evidence="3" key="1">
    <citation type="journal article" date="2019" name="Int. J. Syst. Evol. Microbiol.">
        <title>The Global Catalogue of Microorganisms (GCM) 10K type strain sequencing project: providing services to taxonomists for standard genome sequencing and annotation.</title>
        <authorList>
            <consortium name="The Broad Institute Genomics Platform"/>
            <consortium name="The Broad Institute Genome Sequencing Center for Infectious Disease"/>
            <person name="Wu L."/>
            <person name="Ma J."/>
        </authorList>
    </citation>
    <scope>NUCLEOTIDE SEQUENCE [LARGE SCALE GENOMIC DNA]</scope>
    <source>
        <strain evidence="3">CCUG 55074</strain>
    </source>
</reference>
<protein>
    <submittedName>
        <fullName evidence="2">Uncharacterized protein</fullName>
    </submittedName>
</protein>
<accession>A0ABW3T3A8</accession>
<proteinExistence type="predicted"/>
<keyword evidence="1" id="KW-1133">Transmembrane helix</keyword>